<dbReference type="AlphaFoldDB" id="A0A857J286"/>
<accession>A0A857J286</accession>
<feature type="compositionally biased region" description="Gly residues" evidence="1">
    <location>
        <begin position="44"/>
        <end position="56"/>
    </location>
</feature>
<gene>
    <name evidence="2" type="ORF">GT347_02675</name>
</gene>
<feature type="compositionally biased region" description="Low complexity" evidence="1">
    <location>
        <begin position="150"/>
        <end position="173"/>
    </location>
</feature>
<feature type="region of interest" description="Disordered" evidence="1">
    <location>
        <begin position="277"/>
        <end position="423"/>
    </location>
</feature>
<dbReference type="Proteomes" id="UP000464787">
    <property type="component" value="Chromosome"/>
</dbReference>
<dbReference type="KEGG" id="xyk:GT347_02675"/>
<reference evidence="2 3" key="1">
    <citation type="submission" date="2020-01" db="EMBL/GenBank/DDBJ databases">
        <title>Genome sequencing of strain KACC 21265.</title>
        <authorList>
            <person name="Heo J."/>
            <person name="Kim S.-J."/>
            <person name="Kim J.-S."/>
            <person name="Hong S.-B."/>
            <person name="Kwon S.-W."/>
        </authorList>
    </citation>
    <scope>NUCLEOTIDE SEQUENCE [LARGE SCALE GENOMIC DNA]</scope>
    <source>
        <strain evidence="2 3">KACC 21265</strain>
    </source>
</reference>
<sequence length="506" mass="52893">MDLRPDRPASPPLGMTIFPIRQVGPDPDSDSDGEHELAAPSGARSGGATVGQGGSRVGTSRQAPSGAHGSRAGSVLAGLPEKPRSALAQKSTRTGEASVAASSAAPGAQDAVERQGSSLAASRHAAATRGDAHAAASHGSQVSSALTVPSGKSGSRVASGAAGKGAAASRSSGILRRMQLEESREQQERAGAHSTAQRLRIPPVSFCMIDKPIGELPESASAQVQKVMKARNLSEYGAQDYLYEKSQCAAGSSLKHYRSPGAESSVRKSGGLLSRIARSLGGGSRDKPASLPEPKPRQSRQGSQAGSGGWRLRREGEVPFGPVQAPRIVVTSETSSDSNPEPEEGWALLGEASGSRSAARGRPVPPSRSTDFRSDSALVQSTAASRAASGGGGATGSVQAGAELQSRRTDRRNEVKETRERNAAASLRGPVQAFQDEYRFSRREALEIELSRRTKFSFGADDILEREDNPRARLAGLQVRHVKAEVLDQWEKALDKLDHPPASSES</sequence>
<feature type="region of interest" description="Disordered" evidence="1">
    <location>
        <begin position="1"/>
        <end position="197"/>
    </location>
</feature>
<proteinExistence type="predicted"/>
<keyword evidence="3" id="KW-1185">Reference proteome</keyword>
<organism evidence="2 3">
    <name type="scientific">Xylophilus rhododendri</name>
    <dbReference type="NCBI Taxonomy" id="2697032"/>
    <lineage>
        <taxon>Bacteria</taxon>
        <taxon>Pseudomonadati</taxon>
        <taxon>Pseudomonadota</taxon>
        <taxon>Betaproteobacteria</taxon>
        <taxon>Burkholderiales</taxon>
        <taxon>Xylophilus</taxon>
    </lineage>
</organism>
<feature type="compositionally biased region" description="Low complexity" evidence="1">
    <location>
        <begin position="97"/>
        <end position="110"/>
    </location>
</feature>
<protein>
    <submittedName>
        <fullName evidence="2">Uncharacterized protein</fullName>
    </submittedName>
</protein>
<feature type="compositionally biased region" description="Low complexity" evidence="1">
    <location>
        <begin position="124"/>
        <end position="138"/>
    </location>
</feature>
<evidence type="ECO:0000313" key="2">
    <source>
        <dbReference type="EMBL" id="QHI96985.1"/>
    </source>
</evidence>
<name>A0A857J286_9BURK</name>
<evidence type="ECO:0000313" key="3">
    <source>
        <dbReference type="Proteomes" id="UP000464787"/>
    </source>
</evidence>
<dbReference type="EMBL" id="CP047650">
    <property type="protein sequence ID" value="QHI96985.1"/>
    <property type="molecule type" value="Genomic_DNA"/>
</dbReference>
<evidence type="ECO:0000256" key="1">
    <source>
        <dbReference type="SAM" id="MobiDB-lite"/>
    </source>
</evidence>
<feature type="compositionally biased region" description="Basic and acidic residues" evidence="1">
    <location>
        <begin position="178"/>
        <end position="191"/>
    </location>
</feature>
<feature type="compositionally biased region" description="Basic and acidic residues" evidence="1">
    <location>
        <begin position="405"/>
        <end position="422"/>
    </location>
</feature>
<dbReference type="RefSeq" id="WP_160550503.1">
    <property type="nucleotide sequence ID" value="NZ_CP047650.1"/>
</dbReference>